<evidence type="ECO:0000259" key="5">
    <source>
        <dbReference type="Pfam" id="PF00384"/>
    </source>
</evidence>
<dbReference type="InterPro" id="IPR009010">
    <property type="entry name" value="Asp_de-COase-like_dom_sf"/>
</dbReference>
<keyword evidence="8" id="KW-1185">Reference proteome</keyword>
<dbReference type="Proteomes" id="UP001056035">
    <property type="component" value="Chromosome"/>
</dbReference>
<keyword evidence="4" id="KW-0411">Iron-sulfur</keyword>
<comment type="similarity">
    <text evidence="1">Belongs to the prokaryotic molybdopterin-containing oxidoreductase family.</text>
</comment>
<dbReference type="InterPro" id="IPR050612">
    <property type="entry name" value="Prok_Mopterin_Oxidored"/>
</dbReference>
<evidence type="ECO:0000256" key="1">
    <source>
        <dbReference type="ARBA" id="ARBA00010312"/>
    </source>
</evidence>
<accession>A0ABY5E0D1</accession>
<dbReference type="Gene3D" id="3.40.228.10">
    <property type="entry name" value="Dimethylsulfoxide Reductase, domain 2"/>
    <property type="match status" value="1"/>
</dbReference>
<sequence length="521" mass="55524">MEDLGALVAGFTPEDAADRTGIAAGDIRRLARDFAGTPRALAYGRVGICQQEFGGLAAWLLYVLNVVTGKLDREGGMMFTTPAVDPLPIADAIGWGGSFDTFRSRVGGLPEFAGELPTAALAEEIETPGEGQVRALLVHAGNPVLSAPNGSRLERALPGLELLVCFDMYVTETSRHADYILPPGGQLETADYDVILNLVTVRNVAHFSEPLFDIADGGRHDWQALVGLTTRLLARSESRRARAAGRAYGMVYDRLGATGLLDLMLRTGPYGHAAAAASLLDRALGRFGPARAAWELLARVVGRSPLARYAAPPASPMPPTIPRGGLTLDVLKAHPHGFDIGPLQPRLPGRLFTPDKRIALVHDIYVADLERLRAVPPADGLVLIGRRHLRSNNSWMHNSRRLVKGPSRCTLMIHPDDADARGLEDGAIAVVASRAGELSIPVEVTDTLMPGVVSIPHGWGHHREGTAWSTAEDHAGVSVNDITDDRFIDRLSGTSALNGVPVEVRAGGQPAAAREVAIAAE</sequence>
<proteinExistence type="inferred from homology"/>
<gene>
    <name evidence="7" type="ORF">NBH00_10730</name>
</gene>
<keyword evidence="3" id="KW-0408">Iron</keyword>
<name>A0ABY5E0D1_9ACTN</name>
<protein>
    <submittedName>
        <fullName evidence="7">Molybdopterin oxidoreductase family protein</fullName>
    </submittedName>
</protein>
<evidence type="ECO:0000256" key="2">
    <source>
        <dbReference type="ARBA" id="ARBA00022723"/>
    </source>
</evidence>
<organism evidence="7 8">
    <name type="scientific">Paraconexibacter antarcticus</name>
    <dbReference type="NCBI Taxonomy" id="2949664"/>
    <lineage>
        <taxon>Bacteria</taxon>
        <taxon>Bacillati</taxon>
        <taxon>Actinomycetota</taxon>
        <taxon>Thermoleophilia</taxon>
        <taxon>Solirubrobacterales</taxon>
        <taxon>Paraconexibacteraceae</taxon>
        <taxon>Paraconexibacter</taxon>
    </lineage>
</organism>
<evidence type="ECO:0000256" key="3">
    <source>
        <dbReference type="ARBA" id="ARBA00023004"/>
    </source>
</evidence>
<dbReference type="Pfam" id="PF00384">
    <property type="entry name" value="Molybdopterin"/>
    <property type="match status" value="1"/>
</dbReference>
<dbReference type="InterPro" id="IPR006657">
    <property type="entry name" value="MoPterin_dinucl-bd_dom"/>
</dbReference>
<dbReference type="Gene3D" id="2.40.40.20">
    <property type="match status" value="1"/>
</dbReference>
<evidence type="ECO:0000259" key="6">
    <source>
        <dbReference type="Pfam" id="PF01568"/>
    </source>
</evidence>
<keyword evidence="2" id="KW-0479">Metal-binding</keyword>
<dbReference type="InterPro" id="IPR006656">
    <property type="entry name" value="Mopterin_OxRdtase"/>
</dbReference>
<dbReference type="CDD" id="cd02782">
    <property type="entry name" value="MopB_CT_1"/>
    <property type="match status" value="1"/>
</dbReference>
<dbReference type="Gene3D" id="3.40.50.740">
    <property type="match status" value="1"/>
</dbReference>
<feature type="domain" description="Molybdopterin oxidoreductase" evidence="5">
    <location>
        <begin position="43"/>
        <end position="195"/>
    </location>
</feature>
<dbReference type="PANTHER" id="PTHR43742:SF6">
    <property type="entry name" value="OXIDOREDUCTASE YYAE-RELATED"/>
    <property type="match status" value="1"/>
</dbReference>
<evidence type="ECO:0000313" key="7">
    <source>
        <dbReference type="EMBL" id="UTI66659.1"/>
    </source>
</evidence>
<reference evidence="7 8" key="1">
    <citation type="submission" date="2022-06" db="EMBL/GenBank/DDBJ databases">
        <title>Paraconexibacter antarcticus.</title>
        <authorList>
            <person name="Kim C.S."/>
        </authorList>
    </citation>
    <scope>NUCLEOTIDE SEQUENCE [LARGE SCALE GENOMIC DNA]</scope>
    <source>
        <strain evidence="7 8">02-257</strain>
    </source>
</reference>
<dbReference type="SUPFAM" id="SSF53706">
    <property type="entry name" value="Formate dehydrogenase/DMSO reductase, domains 1-3"/>
    <property type="match status" value="1"/>
</dbReference>
<dbReference type="PANTHER" id="PTHR43742">
    <property type="entry name" value="TRIMETHYLAMINE-N-OXIDE REDUCTASE"/>
    <property type="match status" value="1"/>
</dbReference>
<feature type="domain" description="Molybdopterin dinucleotide-binding" evidence="6">
    <location>
        <begin position="381"/>
        <end position="500"/>
    </location>
</feature>
<dbReference type="Pfam" id="PF01568">
    <property type="entry name" value="Molydop_binding"/>
    <property type="match status" value="1"/>
</dbReference>
<dbReference type="EMBL" id="CP098502">
    <property type="protein sequence ID" value="UTI66659.1"/>
    <property type="molecule type" value="Genomic_DNA"/>
</dbReference>
<evidence type="ECO:0000256" key="4">
    <source>
        <dbReference type="ARBA" id="ARBA00023014"/>
    </source>
</evidence>
<evidence type="ECO:0000313" key="8">
    <source>
        <dbReference type="Proteomes" id="UP001056035"/>
    </source>
</evidence>
<dbReference type="SUPFAM" id="SSF50692">
    <property type="entry name" value="ADC-like"/>
    <property type="match status" value="1"/>
</dbReference>